<dbReference type="InterPro" id="IPR013578">
    <property type="entry name" value="Peptidase_M16C_assoc"/>
</dbReference>
<protein>
    <recommendedName>
        <fullName evidence="1">Peptidase M16C associated domain-containing protein</fullName>
    </recommendedName>
</protein>
<gene>
    <name evidence="2" type="ORF">FOL47_003187</name>
</gene>
<dbReference type="Pfam" id="PF22516">
    <property type="entry name" value="PreP_C"/>
    <property type="match status" value="1"/>
</dbReference>
<dbReference type="PANTHER" id="PTHR43016">
    <property type="entry name" value="PRESEQUENCE PROTEASE"/>
    <property type="match status" value="1"/>
</dbReference>
<dbReference type="Gene3D" id="3.30.830.10">
    <property type="entry name" value="Metalloenzyme, LuxS/M16 peptidase-like"/>
    <property type="match status" value="4"/>
</dbReference>
<organism evidence="2 3">
    <name type="scientific">Perkinsus chesapeaki</name>
    <name type="common">Clam parasite</name>
    <name type="synonym">Perkinsus andrewsi</name>
    <dbReference type="NCBI Taxonomy" id="330153"/>
    <lineage>
        <taxon>Eukaryota</taxon>
        <taxon>Sar</taxon>
        <taxon>Alveolata</taxon>
        <taxon>Perkinsozoa</taxon>
        <taxon>Perkinsea</taxon>
        <taxon>Perkinsida</taxon>
        <taxon>Perkinsidae</taxon>
        <taxon>Perkinsus</taxon>
    </lineage>
</organism>
<sequence length="1069" mass="117644">MITSGLSRAAAKRAQQRCLAAALRRASSAVPRSRHSFVRPPMASEPRVGCVGASVVQCRRFNSGKTVPVVLSAGDHLHGFTVVQAATVPDISAVLYVLEHDLSGARFLALSNSDPNKCFGAAFPTPPEDNSGVAHVLEHSVLCGSRAYPTKDPFATLLQSSHQTFLNALTYPDRTCYPVSSCNSQDLYNLADVYMDALLHPRVVEEDFIIRQEGWRVQQSGEGEEEEESSSLQGVVYNEMKGVYSSADMLHYRMVGRALNPDNCYRFDSGGDPLMIPKELSQERLVSFYKEHYHPGRAVFWFYGDGDVGQQAEWLASKLEGYTRPDDSLQSDQRERYMQPLKDLTGHPPRHVTFDYDPKMPDFDSKSQVSVCWLLNDDRLTPDDRIRLAVFDSLMLGRASSPLARRLLDSGIGKSLAIGSGTQDDLRQAIYSVGLKDVKRGDEEQVEGLVLQCLEEIQRDGVDKLDVQAAVNAVEFKLREFNTGRLPRGVAWFLAVAPECLYNGTGHDDVSDIMRFEAPLRRLKEELAVNVPVFEGIVGRILANKHRVTVVTSPEAGKGERLRQKEKKLMEEVTSEGGAKLADQTRRMMEWQNSEDSIEDIAKIPTLRKEDMPREEQEIVCQKDEGVLWHPEVRTQGLVYADAVFDVTGLSIEDQSRLPIVLKALTELGLEEGESVQELHRRIETHTGGVSGGIVNVASLAGGRTAAVIRGRCLLEKTETLASVMADIVNSCNWLGNRQRLTEVIDEMCSNWEQSMLIGAGHQLALSAAYASLPSDSRVHDANRRDYAQNGLPHYRELLRLRNLLKSDDKWLDVAEALRLTAARALNRETFAVVSAAGPEESKEIWGGFSGRLSRSGAREGGSNLVTVGALGIPGTSYAIASPTAQVGYNSRALTVAEGTDVGNAIVAAQLVNMNYMWQQIRMQGGAYGAACQFNHRSKTFGMTTYRDPHVRRSLQIMRDAGKWLQDSASFDSSTVDQATVGVIGQLEIGHFMPDETLRASLIRWLAGETPEERQARRIGILAATKEGIREVGEHIVDTSSSAEVCIGSEAALTEAGISPVLPLVGDAE</sequence>
<dbReference type="GO" id="GO:0016485">
    <property type="term" value="P:protein processing"/>
    <property type="evidence" value="ECO:0007669"/>
    <property type="project" value="TreeGrafter"/>
</dbReference>
<dbReference type="InterPro" id="IPR011765">
    <property type="entry name" value="Pept_M16_N"/>
</dbReference>
<keyword evidence="3" id="KW-1185">Reference proteome</keyword>
<evidence type="ECO:0000259" key="1">
    <source>
        <dbReference type="SMART" id="SM01264"/>
    </source>
</evidence>
<dbReference type="GO" id="GO:0046872">
    <property type="term" value="F:metal ion binding"/>
    <property type="evidence" value="ECO:0007669"/>
    <property type="project" value="InterPro"/>
</dbReference>
<dbReference type="Pfam" id="PF00675">
    <property type="entry name" value="Peptidase_M16"/>
    <property type="match status" value="1"/>
</dbReference>
<dbReference type="OrthoDB" id="311076at2759"/>
<dbReference type="Pfam" id="PF05193">
    <property type="entry name" value="Peptidase_M16_C"/>
    <property type="match status" value="1"/>
</dbReference>
<dbReference type="EMBL" id="JAAPAO010000198">
    <property type="protein sequence ID" value="KAF4668035.1"/>
    <property type="molecule type" value="Genomic_DNA"/>
</dbReference>
<dbReference type="InterPro" id="IPR011249">
    <property type="entry name" value="Metalloenz_LuxS/M16"/>
</dbReference>
<proteinExistence type="predicted"/>
<dbReference type="AlphaFoldDB" id="A0A7J6M957"/>
<dbReference type="GO" id="GO:0004222">
    <property type="term" value="F:metalloendopeptidase activity"/>
    <property type="evidence" value="ECO:0007669"/>
    <property type="project" value="TreeGrafter"/>
</dbReference>
<dbReference type="SUPFAM" id="SSF63411">
    <property type="entry name" value="LuxS/MPP-like metallohydrolase"/>
    <property type="match status" value="4"/>
</dbReference>
<feature type="domain" description="Peptidase M16C associated" evidence="1">
    <location>
        <begin position="552"/>
        <end position="801"/>
    </location>
</feature>
<dbReference type="Pfam" id="PF08367">
    <property type="entry name" value="M16C_assoc"/>
    <property type="match status" value="1"/>
</dbReference>
<evidence type="ECO:0000313" key="2">
    <source>
        <dbReference type="EMBL" id="KAF4668035.1"/>
    </source>
</evidence>
<dbReference type="PANTHER" id="PTHR43016:SF13">
    <property type="entry name" value="PRESEQUENCE PROTEASE, MITOCHONDRIAL"/>
    <property type="match status" value="1"/>
</dbReference>
<accession>A0A7J6M957</accession>
<name>A0A7J6M957_PERCH</name>
<dbReference type="SMART" id="SM01264">
    <property type="entry name" value="M16C_associated"/>
    <property type="match status" value="1"/>
</dbReference>
<dbReference type="InterPro" id="IPR055130">
    <property type="entry name" value="PreP_C"/>
</dbReference>
<dbReference type="InterPro" id="IPR007863">
    <property type="entry name" value="Peptidase_M16_C"/>
</dbReference>
<comment type="caution">
    <text evidence="2">The sequence shown here is derived from an EMBL/GenBank/DDBJ whole genome shotgun (WGS) entry which is preliminary data.</text>
</comment>
<evidence type="ECO:0000313" key="3">
    <source>
        <dbReference type="Proteomes" id="UP000591131"/>
    </source>
</evidence>
<reference evidence="2 3" key="1">
    <citation type="submission" date="2020-04" db="EMBL/GenBank/DDBJ databases">
        <title>Perkinsus chesapeaki whole genome sequence.</title>
        <authorList>
            <person name="Bogema D.R."/>
        </authorList>
    </citation>
    <scope>NUCLEOTIDE SEQUENCE [LARGE SCALE GENOMIC DNA]</scope>
    <source>
        <strain evidence="2">ATCC PRA-425</strain>
    </source>
</reference>
<dbReference type="Proteomes" id="UP000591131">
    <property type="component" value="Unassembled WGS sequence"/>
</dbReference>